<reference evidence="1 2" key="1">
    <citation type="submission" date="2023-09" db="EMBL/GenBank/DDBJ databases">
        <authorList>
            <person name="Rey-Velasco X."/>
        </authorList>
    </citation>
    <scope>NUCLEOTIDE SEQUENCE [LARGE SCALE GENOMIC DNA]</scope>
    <source>
        <strain evidence="1 2">F225</strain>
    </source>
</reference>
<dbReference type="InterPro" id="IPR027417">
    <property type="entry name" value="P-loop_NTPase"/>
</dbReference>
<evidence type="ECO:0000313" key="2">
    <source>
        <dbReference type="Proteomes" id="UP001253848"/>
    </source>
</evidence>
<dbReference type="Proteomes" id="UP001253848">
    <property type="component" value="Unassembled WGS sequence"/>
</dbReference>
<evidence type="ECO:0000313" key="1">
    <source>
        <dbReference type="EMBL" id="MDT0685265.1"/>
    </source>
</evidence>
<sequence length="267" mass="32181">MIITRDFVFIHMPKTGGTFVHGIFKQIVANYKQEHPVKWYMNRIGYKLNLIAPVYQKLTNVEYYEYPNNDVTGQHAGVSFIPGEYKKLPVISVKRDPAKKFISAFYYRWWERFPTLSETHLKGLFPNYPNISIEEYFDLEYNHVLKRFFSADFREDIGVMSWQFIRMYATDPMYVYKNITKANFPEIVKTHFKNVDFFEMEQLSSEFETYIRSTSFDEYADYFKTEKRIYPPGSNNKKRPESLSEEFLEKIKTKEWILYTYFPEYNV</sequence>
<dbReference type="EMBL" id="JAVRHN010000002">
    <property type="protein sequence ID" value="MDT0685265.1"/>
    <property type="molecule type" value="Genomic_DNA"/>
</dbReference>
<evidence type="ECO:0008006" key="3">
    <source>
        <dbReference type="Google" id="ProtNLM"/>
    </source>
</evidence>
<protein>
    <recommendedName>
        <fullName evidence="3">Sulfotransferase family protein</fullName>
    </recommendedName>
</protein>
<comment type="caution">
    <text evidence="1">The sequence shown here is derived from an EMBL/GenBank/DDBJ whole genome shotgun (WGS) entry which is preliminary data.</text>
</comment>
<gene>
    <name evidence="1" type="ORF">RM541_02750</name>
</gene>
<keyword evidence="2" id="KW-1185">Reference proteome</keyword>
<proteinExistence type="predicted"/>
<name>A0ABU3DNH5_9FLAO</name>
<dbReference type="RefSeq" id="WP_311498700.1">
    <property type="nucleotide sequence ID" value="NZ_JAVRHN010000002.1"/>
</dbReference>
<dbReference type="SUPFAM" id="SSF52540">
    <property type="entry name" value="P-loop containing nucleoside triphosphate hydrolases"/>
    <property type="match status" value="1"/>
</dbReference>
<accession>A0ABU3DNH5</accession>
<organism evidence="1 2">
    <name type="scientific">Autumnicola psychrophila</name>
    <dbReference type="NCBI Taxonomy" id="3075592"/>
    <lineage>
        <taxon>Bacteria</taxon>
        <taxon>Pseudomonadati</taxon>
        <taxon>Bacteroidota</taxon>
        <taxon>Flavobacteriia</taxon>
        <taxon>Flavobacteriales</taxon>
        <taxon>Flavobacteriaceae</taxon>
        <taxon>Autumnicola</taxon>
    </lineage>
</organism>
<dbReference type="Gene3D" id="3.40.50.300">
    <property type="entry name" value="P-loop containing nucleotide triphosphate hydrolases"/>
    <property type="match status" value="1"/>
</dbReference>